<protein>
    <submittedName>
        <fullName evidence="1">Uncharacterized protein</fullName>
    </submittedName>
</protein>
<name>A0A437M1C9_9PROT</name>
<evidence type="ECO:0000313" key="2">
    <source>
        <dbReference type="Proteomes" id="UP000282957"/>
    </source>
</evidence>
<organism evidence="1 2">
    <name type="scientific">Rhodovarius crocodyli</name>
    <dbReference type="NCBI Taxonomy" id="1979269"/>
    <lineage>
        <taxon>Bacteria</taxon>
        <taxon>Pseudomonadati</taxon>
        <taxon>Pseudomonadota</taxon>
        <taxon>Alphaproteobacteria</taxon>
        <taxon>Acetobacterales</taxon>
        <taxon>Roseomonadaceae</taxon>
        <taxon>Rhodovarius</taxon>
    </lineage>
</organism>
<gene>
    <name evidence="1" type="ORF">EOD42_22335</name>
</gene>
<reference evidence="1 2" key="1">
    <citation type="submission" date="2019-01" db="EMBL/GenBank/DDBJ databases">
        <authorList>
            <person name="Chen W.-M."/>
        </authorList>
    </citation>
    <scope>NUCLEOTIDE SEQUENCE [LARGE SCALE GENOMIC DNA]</scope>
    <source>
        <strain evidence="1 2">CCP-6</strain>
    </source>
</reference>
<dbReference type="Proteomes" id="UP000282957">
    <property type="component" value="Unassembled WGS sequence"/>
</dbReference>
<dbReference type="AlphaFoldDB" id="A0A437M1C9"/>
<dbReference type="RefSeq" id="WP_127789813.1">
    <property type="nucleotide sequence ID" value="NZ_SACL01000011.1"/>
</dbReference>
<comment type="caution">
    <text evidence="1">The sequence shown here is derived from an EMBL/GenBank/DDBJ whole genome shotgun (WGS) entry which is preliminary data.</text>
</comment>
<sequence>MIRRLETRLCNWLTRRRDERTEERVGGSQKCPWCRQWTHMSPGWGLTEWAEDPSLDVLTCGVCGGTSAWLFGPVMIAMGPLVPPAPEPDFPDELRRKPPIMAPELSDDLRRAVWRAQYEHKRAEKYPNVTDEEIAALVEARIADAGQAAMDRAAYAAQLAFVQRASLPGGEHG</sequence>
<evidence type="ECO:0000313" key="1">
    <source>
        <dbReference type="EMBL" id="RVT91396.1"/>
    </source>
</evidence>
<accession>A0A437M1C9</accession>
<dbReference type="OrthoDB" id="5782056at2"/>
<proteinExistence type="predicted"/>
<dbReference type="EMBL" id="SACL01000011">
    <property type="protein sequence ID" value="RVT91396.1"/>
    <property type="molecule type" value="Genomic_DNA"/>
</dbReference>
<keyword evidence="2" id="KW-1185">Reference proteome</keyword>